<feature type="transmembrane region" description="Helical" evidence="5">
    <location>
        <begin position="51"/>
        <end position="70"/>
    </location>
</feature>
<dbReference type="GO" id="GO:0015179">
    <property type="term" value="F:L-amino acid transmembrane transporter activity"/>
    <property type="evidence" value="ECO:0007669"/>
    <property type="project" value="TreeGrafter"/>
</dbReference>
<dbReference type="InterPro" id="IPR002293">
    <property type="entry name" value="AA/rel_permease1"/>
</dbReference>
<feature type="transmembrane region" description="Helical" evidence="5">
    <location>
        <begin position="82"/>
        <end position="105"/>
    </location>
</feature>
<feature type="transmembrane region" description="Helical" evidence="5">
    <location>
        <begin position="355"/>
        <end position="376"/>
    </location>
</feature>
<dbReference type="GO" id="GO:0016020">
    <property type="term" value="C:membrane"/>
    <property type="evidence" value="ECO:0007669"/>
    <property type="project" value="UniProtKB-SubCell"/>
</dbReference>
<dbReference type="EMBL" id="MU005577">
    <property type="protein sequence ID" value="KAF2685996.1"/>
    <property type="molecule type" value="Genomic_DNA"/>
</dbReference>
<organism evidence="6 7">
    <name type="scientific">Lentithecium fluviatile CBS 122367</name>
    <dbReference type="NCBI Taxonomy" id="1168545"/>
    <lineage>
        <taxon>Eukaryota</taxon>
        <taxon>Fungi</taxon>
        <taxon>Dikarya</taxon>
        <taxon>Ascomycota</taxon>
        <taxon>Pezizomycotina</taxon>
        <taxon>Dothideomycetes</taxon>
        <taxon>Pleosporomycetidae</taxon>
        <taxon>Pleosporales</taxon>
        <taxon>Massarineae</taxon>
        <taxon>Lentitheciaceae</taxon>
        <taxon>Lentithecium</taxon>
    </lineage>
</organism>
<dbReference type="InterPro" id="IPR050598">
    <property type="entry name" value="AminoAcid_Transporter"/>
</dbReference>
<sequence>MASATDRTASGQPDLSLQDDDSSINSALFDILPENIPNSIITKAPEERFRLGSWSVVGLIVNRVIGTGIFNSPTTIMHGTGSVGITLLFWVVGAIYTTAGAYLSVEFGLTTPRHKFEGVKQGIPRSGGTLNYLQYVYTWPAYRHRTVLLITCVFATAYIVLGNMAGNCIIFGIRILEAADTPVTNPAVRGLAIGAATFACSIHALSRRGGIWLGNIFAFVKVCMLLMMIIVGICAWAGAFDSKEFVWENMAAENSFAHPANDSYGYVKAFLSMIFAWGGFDQPNYVLGEIGRPRKKFPRGTAIGVSIIIVLYILVNISYMIVVPKAEQVAGNVALAFFQRTLGSVSADESLPRRILAAFMAVSSFGNIVVMTFTAARVKQEIAKEGILPWAKFFGQSKNLSFGRFLSWIQKDRDSMIGRNFYWLLKRSWMDPREHSQETPFGALFLHWAFTILMIAVTSNLKPTDAYTLLVDMYTYTIVSIFGFIVAVGMLRLRFSRGKRWQTKSPFRPAFSILSAFIFALGSGYPIIASWVPPSKEYTKKTQLAVDWFTTPVVAWSFLGLGVAWYQAFKIYAWRRARTGGVEFQVQKVPEFDRDPPPDGPPVQVHETVFLAWVAKENNSVDLEMESRRSMESF</sequence>
<dbReference type="PIRSF" id="PIRSF006060">
    <property type="entry name" value="AA_transporter"/>
    <property type="match status" value="1"/>
</dbReference>
<dbReference type="OrthoDB" id="5982228at2759"/>
<evidence type="ECO:0000256" key="1">
    <source>
        <dbReference type="ARBA" id="ARBA00004141"/>
    </source>
</evidence>
<dbReference type="AlphaFoldDB" id="A0A6G1J657"/>
<feature type="transmembrane region" description="Helical" evidence="5">
    <location>
        <begin position="548"/>
        <end position="569"/>
    </location>
</feature>
<evidence type="ECO:0000256" key="3">
    <source>
        <dbReference type="ARBA" id="ARBA00022989"/>
    </source>
</evidence>
<keyword evidence="3 5" id="KW-1133">Transmembrane helix</keyword>
<feature type="transmembrane region" description="Helical" evidence="5">
    <location>
        <begin position="263"/>
        <end position="280"/>
    </location>
</feature>
<dbReference type="Gene3D" id="1.20.1740.10">
    <property type="entry name" value="Amino acid/polyamine transporter I"/>
    <property type="match status" value="1"/>
</dbReference>
<keyword evidence="7" id="KW-1185">Reference proteome</keyword>
<feature type="transmembrane region" description="Helical" evidence="5">
    <location>
        <begin position="507"/>
        <end position="528"/>
    </location>
</feature>
<name>A0A6G1J657_9PLEO</name>
<feature type="transmembrane region" description="Helical" evidence="5">
    <location>
        <begin position="473"/>
        <end position="495"/>
    </location>
</feature>
<evidence type="ECO:0000256" key="2">
    <source>
        <dbReference type="ARBA" id="ARBA00022692"/>
    </source>
</evidence>
<accession>A0A6G1J657</accession>
<evidence type="ECO:0000256" key="4">
    <source>
        <dbReference type="ARBA" id="ARBA00023136"/>
    </source>
</evidence>
<evidence type="ECO:0000256" key="5">
    <source>
        <dbReference type="SAM" id="Phobius"/>
    </source>
</evidence>
<feature type="transmembrane region" description="Helical" evidence="5">
    <location>
        <begin position="218"/>
        <end position="240"/>
    </location>
</feature>
<keyword evidence="2 5" id="KW-0812">Transmembrane</keyword>
<gene>
    <name evidence="6" type="ORF">K458DRAFT_363528</name>
</gene>
<keyword evidence="4 5" id="KW-0472">Membrane</keyword>
<feature type="transmembrane region" description="Helical" evidence="5">
    <location>
        <begin position="441"/>
        <end position="461"/>
    </location>
</feature>
<evidence type="ECO:0000313" key="7">
    <source>
        <dbReference type="Proteomes" id="UP000799291"/>
    </source>
</evidence>
<dbReference type="PANTHER" id="PTHR11785">
    <property type="entry name" value="AMINO ACID TRANSPORTER"/>
    <property type="match status" value="1"/>
</dbReference>
<dbReference type="Pfam" id="PF13520">
    <property type="entry name" value="AA_permease_2"/>
    <property type="match status" value="1"/>
</dbReference>
<evidence type="ECO:0000313" key="6">
    <source>
        <dbReference type="EMBL" id="KAF2685996.1"/>
    </source>
</evidence>
<feature type="transmembrane region" description="Helical" evidence="5">
    <location>
        <begin position="147"/>
        <end position="175"/>
    </location>
</feature>
<comment type="subcellular location">
    <subcellularLocation>
        <location evidence="1">Membrane</location>
        <topology evidence="1">Multi-pass membrane protein</topology>
    </subcellularLocation>
</comment>
<feature type="transmembrane region" description="Helical" evidence="5">
    <location>
        <begin position="301"/>
        <end position="322"/>
    </location>
</feature>
<dbReference type="Proteomes" id="UP000799291">
    <property type="component" value="Unassembled WGS sequence"/>
</dbReference>
<feature type="transmembrane region" description="Helical" evidence="5">
    <location>
        <begin position="187"/>
        <end position="206"/>
    </location>
</feature>
<protein>
    <submittedName>
        <fullName evidence="6">Amino acid transporter</fullName>
    </submittedName>
</protein>
<reference evidence="6" key="1">
    <citation type="journal article" date="2020" name="Stud. Mycol.">
        <title>101 Dothideomycetes genomes: a test case for predicting lifestyles and emergence of pathogens.</title>
        <authorList>
            <person name="Haridas S."/>
            <person name="Albert R."/>
            <person name="Binder M."/>
            <person name="Bloem J."/>
            <person name="Labutti K."/>
            <person name="Salamov A."/>
            <person name="Andreopoulos B."/>
            <person name="Baker S."/>
            <person name="Barry K."/>
            <person name="Bills G."/>
            <person name="Bluhm B."/>
            <person name="Cannon C."/>
            <person name="Castanera R."/>
            <person name="Culley D."/>
            <person name="Daum C."/>
            <person name="Ezra D."/>
            <person name="Gonzalez J."/>
            <person name="Henrissat B."/>
            <person name="Kuo A."/>
            <person name="Liang C."/>
            <person name="Lipzen A."/>
            <person name="Lutzoni F."/>
            <person name="Magnuson J."/>
            <person name="Mondo S."/>
            <person name="Nolan M."/>
            <person name="Ohm R."/>
            <person name="Pangilinan J."/>
            <person name="Park H.-J."/>
            <person name="Ramirez L."/>
            <person name="Alfaro M."/>
            <person name="Sun H."/>
            <person name="Tritt A."/>
            <person name="Yoshinaga Y."/>
            <person name="Zwiers L.-H."/>
            <person name="Turgeon B."/>
            <person name="Goodwin S."/>
            <person name="Spatafora J."/>
            <person name="Crous P."/>
            <person name="Grigoriev I."/>
        </authorList>
    </citation>
    <scope>NUCLEOTIDE SEQUENCE</scope>
    <source>
        <strain evidence="6">CBS 122367</strain>
    </source>
</reference>
<dbReference type="PANTHER" id="PTHR11785:SF382">
    <property type="entry name" value="LOW-AFFINITY METHIONINE PERMEASE"/>
    <property type="match status" value="1"/>
</dbReference>
<proteinExistence type="predicted"/>